<reference evidence="2 3" key="1">
    <citation type="journal article" date="2018" name="Environ. Microbiol.">
        <title>Novel energy conservation strategies and behaviour of Pelotomaculum schinkii driving syntrophic propionate catabolism.</title>
        <authorList>
            <person name="Hidalgo-Ahumada C.A.P."/>
            <person name="Nobu M.K."/>
            <person name="Narihiro T."/>
            <person name="Tamaki H."/>
            <person name="Liu W.T."/>
            <person name="Kamagata Y."/>
            <person name="Stams A.J.M."/>
            <person name="Imachi H."/>
            <person name="Sousa D.Z."/>
        </authorList>
    </citation>
    <scope>NUCLEOTIDE SEQUENCE [LARGE SCALE GENOMIC DNA]</scope>
    <source>
        <strain evidence="2 3">HH</strain>
    </source>
</reference>
<proteinExistence type="predicted"/>
<feature type="transmembrane region" description="Helical" evidence="1">
    <location>
        <begin position="28"/>
        <end position="45"/>
    </location>
</feature>
<dbReference type="RefSeq" id="WP_134217468.1">
    <property type="nucleotide sequence ID" value="NZ_QFGA01000001.1"/>
</dbReference>
<evidence type="ECO:0000313" key="3">
    <source>
        <dbReference type="Proteomes" id="UP000298324"/>
    </source>
</evidence>
<accession>A0A4Y7RDB1</accession>
<organism evidence="2 3">
    <name type="scientific">Pelotomaculum schinkii</name>
    <dbReference type="NCBI Taxonomy" id="78350"/>
    <lineage>
        <taxon>Bacteria</taxon>
        <taxon>Bacillati</taxon>
        <taxon>Bacillota</taxon>
        <taxon>Clostridia</taxon>
        <taxon>Eubacteriales</taxon>
        <taxon>Desulfotomaculaceae</taxon>
        <taxon>Pelotomaculum</taxon>
    </lineage>
</organism>
<dbReference type="Pfam" id="PF03956">
    <property type="entry name" value="Lys_export"/>
    <property type="match status" value="1"/>
</dbReference>
<keyword evidence="1" id="KW-0812">Transmembrane</keyword>
<keyword evidence="1" id="KW-0472">Membrane</keyword>
<dbReference type="AlphaFoldDB" id="A0A4Y7RDB1"/>
<sequence length="105" mass="11275">MTTILLSLTFGIIIGFAWRNSPEKIKRANFITLIGLFFLLMVMGAQLGSNKEVLSGIGEMGKEALIIAAFSIIGSVLLVHLASKFIQKNLRRAPQEGAAGTGGKR</sequence>
<feature type="transmembrane region" description="Helical" evidence="1">
    <location>
        <begin position="65"/>
        <end position="82"/>
    </location>
</feature>
<protein>
    <recommendedName>
        <fullName evidence="4">DUF340 domain-containing protein</fullName>
    </recommendedName>
</protein>
<evidence type="ECO:0000313" key="2">
    <source>
        <dbReference type="EMBL" id="TEB06974.1"/>
    </source>
</evidence>
<evidence type="ECO:0000256" key="1">
    <source>
        <dbReference type="SAM" id="Phobius"/>
    </source>
</evidence>
<dbReference type="GO" id="GO:0015661">
    <property type="term" value="F:L-lysine efflux transmembrane transporter activity"/>
    <property type="evidence" value="ECO:0007669"/>
    <property type="project" value="InterPro"/>
</dbReference>
<name>A0A4Y7RDB1_9FIRM</name>
<dbReference type="EMBL" id="QFGA01000001">
    <property type="protein sequence ID" value="TEB06974.1"/>
    <property type="molecule type" value="Genomic_DNA"/>
</dbReference>
<keyword evidence="1" id="KW-1133">Transmembrane helix</keyword>
<dbReference type="Proteomes" id="UP000298324">
    <property type="component" value="Unassembled WGS sequence"/>
</dbReference>
<keyword evidence="3" id="KW-1185">Reference proteome</keyword>
<gene>
    <name evidence="2" type="ORF">Psch_00509</name>
</gene>
<dbReference type="InterPro" id="IPR005642">
    <property type="entry name" value="LysO"/>
</dbReference>
<comment type="caution">
    <text evidence="2">The sequence shown here is derived from an EMBL/GenBank/DDBJ whole genome shotgun (WGS) entry which is preliminary data.</text>
</comment>
<evidence type="ECO:0008006" key="4">
    <source>
        <dbReference type="Google" id="ProtNLM"/>
    </source>
</evidence>